<feature type="compositionally biased region" description="Low complexity" evidence="1">
    <location>
        <begin position="43"/>
        <end position="56"/>
    </location>
</feature>
<name>A0ABU2NPX7_9ACTN</name>
<dbReference type="RefSeq" id="WP_311672841.1">
    <property type="nucleotide sequence ID" value="NZ_JAVREQ010000006.1"/>
</dbReference>
<dbReference type="Proteomes" id="UP001183414">
    <property type="component" value="Unassembled WGS sequence"/>
</dbReference>
<keyword evidence="2" id="KW-1133">Transmembrane helix</keyword>
<organism evidence="4 5">
    <name type="scientific">Streptomyces hazeniae</name>
    <dbReference type="NCBI Taxonomy" id="3075538"/>
    <lineage>
        <taxon>Bacteria</taxon>
        <taxon>Bacillati</taxon>
        <taxon>Actinomycetota</taxon>
        <taxon>Actinomycetes</taxon>
        <taxon>Kitasatosporales</taxon>
        <taxon>Streptomycetaceae</taxon>
        <taxon>Streptomyces</taxon>
    </lineage>
</organism>
<evidence type="ECO:0000313" key="5">
    <source>
        <dbReference type="Proteomes" id="UP001183414"/>
    </source>
</evidence>
<feature type="compositionally biased region" description="Basic and acidic residues" evidence="1">
    <location>
        <begin position="98"/>
        <end position="114"/>
    </location>
</feature>
<evidence type="ECO:0000256" key="2">
    <source>
        <dbReference type="SAM" id="Phobius"/>
    </source>
</evidence>
<keyword evidence="5" id="KW-1185">Reference proteome</keyword>
<reference evidence="5" key="1">
    <citation type="submission" date="2023-07" db="EMBL/GenBank/DDBJ databases">
        <title>30 novel species of actinomycetes from the DSMZ collection.</title>
        <authorList>
            <person name="Nouioui I."/>
        </authorList>
    </citation>
    <scope>NUCLEOTIDE SEQUENCE [LARGE SCALE GENOMIC DNA]</scope>
    <source>
        <strain evidence="5">DSM 42041</strain>
    </source>
</reference>
<feature type="region of interest" description="Disordered" evidence="1">
    <location>
        <begin position="43"/>
        <end position="70"/>
    </location>
</feature>
<dbReference type="EMBL" id="JAVREQ010000006">
    <property type="protein sequence ID" value="MDT0379034.1"/>
    <property type="molecule type" value="Genomic_DNA"/>
</dbReference>
<feature type="signal peptide" evidence="3">
    <location>
        <begin position="1"/>
        <end position="38"/>
    </location>
</feature>
<comment type="caution">
    <text evidence="4">The sequence shown here is derived from an EMBL/GenBank/DDBJ whole genome shotgun (WGS) entry which is preliminary data.</text>
</comment>
<sequence>MRSPRDGRAGAVHTRRRCSGVPLLSCAVVLLLPAPALAASAAPTASAPGARTAPRAVAPYGTPPSDGRWGERLSQRLADVLGEHPRSPHAPYPRHHPRDPGDPHHPRHAHDGREGTPPLPPLFGPHEHAWTGSPATRARSGGQPVAGTDASGPWQHRSPGEAAGGHAHPHPGPASPTREPGATLQDAEPGGTGPAGARRADGPAPADTGRAGASPGGLRARAGTGTEATGQAVEDPAAPAQGGMWSPAPVAPQDTVAGAADPGRPQAGPPRQSPAGDGAAEAAAPAAAAAPAGPILPVLPLGAGLTCLGLGLAFLALRLRRG</sequence>
<gene>
    <name evidence="4" type="ORF">RM572_09650</name>
</gene>
<feature type="transmembrane region" description="Helical" evidence="2">
    <location>
        <begin position="295"/>
        <end position="317"/>
    </location>
</feature>
<accession>A0ABU2NPX7</accession>
<proteinExistence type="predicted"/>
<evidence type="ECO:0000256" key="1">
    <source>
        <dbReference type="SAM" id="MobiDB-lite"/>
    </source>
</evidence>
<keyword evidence="3" id="KW-0732">Signal</keyword>
<evidence type="ECO:0000256" key="3">
    <source>
        <dbReference type="SAM" id="SignalP"/>
    </source>
</evidence>
<feature type="chain" id="PRO_5045253067" evidence="3">
    <location>
        <begin position="39"/>
        <end position="322"/>
    </location>
</feature>
<protein>
    <submittedName>
        <fullName evidence="4">Uncharacterized protein</fullName>
    </submittedName>
</protein>
<feature type="compositionally biased region" description="Low complexity" evidence="1">
    <location>
        <begin position="274"/>
        <end position="289"/>
    </location>
</feature>
<evidence type="ECO:0000313" key="4">
    <source>
        <dbReference type="EMBL" id="MDT0379034.1"/>
    </source>
</evidence>
<keyword evidence="2" id="KW-0472">Membrane</keyword>
<feature type="region of interest" description="Disordered" evidence="1">
    <location>
        <begin position="83"/>
        <end position="289"/>
    </location>
</feature>
<keyword evidence="2" id="KW-0812">Transmembrane</keyword>